<dbReference type="Gene3D" id="3.20.20.150">
    <property type="entry name" value="Divalent-metal-dependent TIM barrel enzymes"/>
    <property type="match status" value="1"/>
</dbReference>
<dbReference type="AlphaFoldDB" id="A0A2W7NR37"/>
<evidence type="ECO:0000313" key="2">
    <source>
        <dbReference type="EMBL" id="PZX13762.1"/>
    </source>
</evidence>
<dbReference type="InterPro" id="IPR036237">
    <property type="entry name" value="Xyl_isomerase-like_sf"/>
</dbReference>
<proteinExistence type="predicted"/>
<comment type="caution">
    <text evidence="2">The sequence shown here is derived from an EMBL/GenBank/DDBJ whole genome shotgun (WGS) entry which is preliminary data.</text>
</comment>
<name>A0A2W7NR37_9RHOB</name>
<dbReference type="OrthoDB" id="9801426at2"/>
<accession>A0A2W7NR37</accession>
<dbReference type="Proteomes" id="UP000248916">
    <property type="component" value="Unassembled WGS sequence"/>
</dbReference>
<gene>
    <name evidence="2" type="ORF">LX81_03096</name>
</gene>
<dbReference type="RefSeq" id="WP_111538180.1">
    <property type="nucleotide sequence ID" value="NZ_QKZL01000016.1"/>
</dbReference>
<dbReference type="SUPFAM" id="SSF51658">
    <property type="entry name" value="Xylose isomerase-like"/>
    <property type="match status" value="1"/>
</dbReference>
<protein>
    <submittedName>
        <fullName evidence="2">D-psicose/D-tagatose/L-ribulose 3-epimerase</fullName>
    </submittedName>
</protein>
<reference evidence="2 3" key="1">
    <citation type="submission" date="2018-06" db="EMBL/GenBank/DDBJ databases">
        <title>Genomic Encyclopedia of Archaeal and Bacterial Type Strains, Phase II (KMG-II): from individual species to whole genera.</title>
        <authorList>
            <person name="Goeker M."/>
        </authorList>
    </citation>
    <scope>NUCLEOTIDE SEQUENCE [LARGE SCALE GENOMIC DNA]</scope>
    <source>
        <strain evidence="2 3">DSM 22009</strain>
    </source>
</reference>
<dbReference type="PANTHER" id="PTHR12110:SF41">
    <property type="entry name" value="INOSOSE DEHYDRATASE"/>
    <property type="match status" value="1"/>
</dbReference>
<evidence type="ECO:0000313" key="3">
    <source>
        <dbReference type="Proteomes" id="UP000248916"/>
    </source>
</evidence>
<feature type="domain" description="Xylose isomerase-like TIM barrel" evidence="1">
    <location>
        <begin position="24"/>
        <end position="245"/>
    </location>
</feature>
<keyword evidence="3" id="KW-1185">Reference proteome</keyword>
<dbReference type="InterPro" id="IPR050312">
    <property type="entry name" value="IolE/XylAMocC-like"/>
</dbReference>
<organism evidence="2 3">
    <name type="scientific">Palleronia aestuarii</name>
    <dbReference type="NCBI Taxonomy" id="568105"/>
    <lineage>
        <taxon>Bacteria</taxon>
        <taxon>Pseudomonadati</taxon>
        <taxon>Pseudomonadota</taxon>
        <taxon>Alphaproteobacteria</taxon>
        <taxon>Rhodobacterales</taxon>
        <taxon>Roseobacteraceae</taxon>
        <taxon>Palleronia</taxon>
    </lineage>
</organism>
<dbReference type="PANTHER" id="PTHR12110">
    <property type="entry name" value="HYDROXYPYRUVATE ISOMERASE"/>
    <property type="match status" value="1"/>
</dbReference>
<dbReference type="InterPro" id="IPR013022">
    <property type="entry name" value="Xyl_isomerase-like_TIM-brl"/>
</dbReference>
<dbReference type="Pfam" id="PF01261">
    <property type="entry name" value="AP_endonuc_2"/>
    <property type="match status" value="1"/>
</dbReference>
<evidence type="ECO:0000259" key="1">
    <source>
        <dbReference type="Pfam" id="PF01261"/>
    </source>
</evidence>
<sequence>MRRLGIHSFVWTDGQTQEGLEFALRKTAEHGYRMIEFAYLKADEFDLDRLSKLARENDIEITVTMGLPADADVSSTDRESVARGKEILRKAVGSVRDIGGVRLGGILFSKHGKYESMPTADGWKHSVEAVAETAEHAKEAGIQIALEVVNRFESNLLNTTAQGLKFLKDTGRDDVKLHLDSFHMNIEEPDPAGAIRLAGDKIGYYHIGENYRGFLGTGTVDFPAVFSALVDIGFDQDITFESFSKAIVDESLCYACGIWRDTWTENDPLAAHARTFIEEKWREAEMRAKSRAAA</sequence>
<dbReference type="EMBL" id="QKZL01000016">
    <property type="protein sequence ID" value="PZX13762.1"/>
    <property type="molecule type" value="Genomic_DNA"/>
</dbReference>